<evidence type="ECO:0000313" key="1">
    <source>
        <dbReference type="EMBL" id="STL89640.1"/>
    </source>
</evidence>
<gene>
    <name evidence="1" type="primary">apbE_1</name>
    <name evidence="1" type="ORF">NCTC10429_02642</name>
</gene>
<organism evidence="1 2">
    <name type="scientific">Escherichia coli</name>
    <dbReference type="NCBI Taxonomy" id="562"/>
    <lineage>
        <taxon>Bacteria</taxon>
        <taxon>Pseudomonadati</taxon>
        <taxon>Pseudomonadota</taxon>
        <taxon>Gammaproteobacteria</taxon>
        <taxon>Enterobacterales</taxon>
        <taxon>Enterobacteriaceae</taxon>
        <taxon>Escherichia</taxon>
    </lineage>
</organism>
<dbReference type="Gene3D" id="3.10.520.10">
    <property type="entry name" value="ApbE-like domains"/>
    <property type="match status" value="1"/>
</dbReference>
<sequence>MEISFTRVALLAAALFFVGCDQKPQPAKTHATEVTVLEGKTMGTFWRASIPGIDAKRSAELKEKIQTQLDADDQLLSTYKKIPR</sequence>
<keyword evidence="1" id="KW-0449">Lipoprotein</keyword>
<reference evidence="1 2" key="1">
    <citation type="submission" date="2018-06" db="EMBL/GenBank/DDBJ databases">
        <authorList>
            <consortium name="Pathogen Informatics"/>
            <person name="Doyle S."/>
        </authorList>
    </citation>
    <scope>NUCLEOTIDE SEQUENCE [LARGE SCALE GENOMIC DNA]</scope>
    <source>
        <strain evidence="1 2">NCTC10429</strain>
    </source>
</reference>
<dbReference type="PROSITE" id="PS51257">
    <property type="entry name" value="PROKAR_LIPOPROTEIN"/>
    <property type="match status" value="1"/>
</dbReference>
<evidence type="ECO:0000313" key="2">
    <source>
        <dbReference type="Proteomes" id="UP000254088"/>
    </source>
</evidence>
<dbReference type="InterPro" id="IPR003374">
    <property type="entry name" value="ApbE-like_sf"/>
</dbReference>
<dbReference type="EMBL" id="UGEX01000001">
    <property type="protein sequence ID" value="STL89640.1"/>
    <property type="molecule type" value="Genomic_DNA"/>
</dbReference>
<dbReference type="AlphaFoldDB" id="A0A376SIJ0"/>
<proteinExistence type="predicted"/>
<dbReference type="Proteomes" id="UP000254088">
    <property type="component" value="Unassembled WGS sequence"/>
</dbReference>
<protein>
    <submittedName>
        <fullName evidence="1">Thiamine biosynthesis lipoprotein</fullName>
    </submittedName>
</protein>
<name>A0A376SIJ0_ECOLX</name>
<accession>A0A376SIJ0</accession>